<sequence>MMDKSSNNLGDFSLWDLFHMEVEAQAVIFKHALQKLTLIESEQQAADLEDMIVAAHAIKSAAYMADAEVAVRLAQRMENCLTAVQPEEIELDATHIDMLSCCVDRLVSIATENGPVLATDEDESLLVKLSITFSAGGQEEVAPGRFDIDVADKPDNTTIKPQVLEECSMLELFSVEVEVQAGILTSGLLKLEQEPGQTMHLEELMRAAHSIKGAARMVDVEAAVRVAHVMEDCFVAAQQGELSLDGEHIDVLLKGVDTLSLIASGGEVAALADEVNLLVNQLSAIPAGEAQGKTASTGSISEPISTIAATENAPSPEIKPVPLAGQQTRSASISAKAKTSLRVGTTGQAQDTAIRVSAENLNRLMGLAGEVQLVAQGLKPFNDSLLHLKQHQAELIATLDSLGNVLKGDESVSGLLTEVQHKAATCREFLAKQISELDDYECRSQGLAKRLNSEVISSRMRPFMDGVQGFQRMLRDLARSLGKNVNLVICGKNTPVDRDILEKIEAPLNHLLRNAIDHGIEDPAQRRQAGKPEQATLCLEAKHSSGMLSISVKDDGQGIDLPSLRKKIVSKKMVSKKMAADMMESELMEFLFLPGFSTRDSVTEISGRGVGLDVVHSVVQEMRGVVRATSEPGKGMRFHMQLPLTLSVIRALLVEIAGEAYAFPLARIEHTLKLPRESIDLLEGRQYFTYGNQHVGLVSAQQILELGAAVSGEEDEVAVVMLGERQNCYGVVVDRFLGERNLVVQSLDPRLGKIRDISTGAILDDGSLCLILDVDDLLRSTDIIISGGRLDKISRSIQDSDASKPGKRILVVDDSITVREVERGMLEAKGYRVEVAVDGMDGWNAVRTNQYDLVISDIDMPRMNGFEFVERIKKDSGLKSMPVMIVSYKDREEDRIRGLNAGADYYLTKGSFHDEALLDAVRDLIGEV</sequence>
<dbReference type="SUPFAM" id="SSF47226">
    <property type="entry name" value="Histidine-containing phosphotransfer domain, HPT domain"/>
    <property type="match status" value="2"/>
</dbReference>
<dbReference type="InterPro" id="IPR036641">
    <property type="entry name" value="HPT_dom_sf"/>
</dbReference>
<protein>
    <recommendedName>
        <fullName evidence="2">histidine kinase</fullName>
        <ecNumber evidence="2">2.7.13.3</ecNumber>
    </recommendedName>
</protein>
<evidence type="ECO:0000256" key="3">
    <source>
        <dbReference type="ARBA" id="ARBA00022553"/>
    </source>
</evidence>
<name>A0A3B1B9S1_9ZZZZ</name>
<evidence type="ECO:0000256" key="5">
    <source>
        <dbReference type="ARBA" id="ARBA00022777"/>
    </source>
</evidence>
<dbReference type="GO" id="GO:0006935">
    <property type="term" value="P:chemotaxis"/>
    <property type="evidence" value="ECO:0007669"/>
    <property type="project" value="InterPro"/>
</dbReference>
<dbReference type="InterPro" id="IPR036061">
    <property type="entry name" value="CheW-like_dom_sf"/>
</dbReference>
<dbReference type="SMART" id="SM00260">
    <property type="entry name" value="CheW"/>
    <property type="match status" value="1"/>
</dbReference>
<accession>A0A3B1B9S1</accession>
<dbReference type="PANTHER" id="PTHR43395:SF1">
    <property type="entry name" value="CHEMOTAXIS PROTEIN CHEA"/>
    <property type="match status" value="1"/>
</dbReference>
<dbReference type="InterPro" id="IPR008207">
    <property type="entry name" value="Sig_transdc_His_kin_Hpt_dom"/>
</dbReference>
<dbReference type="PROSITE" id="PS50109">
    <property type="entry name" value="HIS_KIN"/>
    <property type="match status" value="1"/>
</dbReference>
<evidence type="ECO:0000259" key="7">
    <source>
        <dbReference type="PROSITE" id="PS50110"/>
    </source>
</evidence>
<dbReference type="PROSITE" id="PS50894">
    <property type="entry name" value="HPT"/>
    <property type="match status" value="2"/>
</dbReference>
<feature type="domain" description="Histidine kinase" evidence="6">
    <location>
        <begin position="508"/>
        <end position="646"/>
    </location>
</feature>
<keyword evidence="4" id="KW-0808">Transferase</keyword>
<dbReference type="InterPro" id="IPR005467">
    <property type="entry name" value="His_kinase_dom"/>
</dbReference>
<dbReference type="InterPro" id="IPR004358">
    <property type="entry name" value="Sig_transdc_His_kin-like_C"/>
</dbReference>
<dbReference type="SUPFAM" id="SSF50341">
    <property type="entry name" value="CheW-like"/>
    <property type="match status" value="1"/>
</dbReference>
<dbReference type="SUPFAM" id="SSF55874">
    <property type="entry name" value="ATPase domain of HSP90 chaperone/DNA topoisomerase II/histidine kinase"/>
    <property type="match status" value="1"/>
</dbReference>
<dbReference type="InterPro" id="IPR001789">
    <property type="entry name" value="Sig_transdc_resp-reg_receiver"/>
</dbReference>
<dbReference type="EMBL" id="UOFZ01000064">
    <property type="protein sequence ID" value="VAX12822.1"/>
    <property type="molecule type" value="Genomic_DNA"/>
</dbReference>
<evidence type="ECO:0000256" key="2">
    <source>
        <dbReference type="ARBA" id="ARBA00012438"/>
    </source>
</evidence>
<keyword evidence="5 10" id="KW-0418">Kinase</keyword>
<dbReference type="InterPro" id="IPR011006">
    <property type="entry name" value="CheY-like_superfamily"/>
</dbReference>
<dbReference type="Gene3D" id="3.30.565.10">
    <property type="entry name" value="Histidine kinase-like ATPase, C-terminal domain"/>
    <property type="match status" value="1"/>
</dbReference>
<keyword evidence="3" id="KW-0597">Phosphoprotein</keyword>
<dbReference type="Gene3D" id="2.30.30.40">
    <property type="entry name" value="SH3 Domains"/>
    <property type="match status" value="1"/>
</dbReference>
<dbReference type="InterPro" id="IPR051315">
    <property type="entry name" value="Bact_Chemotaxis_CheA"/>
</dbReference>
<dbReference type="EC" id="2.7.13.3" evidence="2"/>
<feature type="domain" description="CheW-like" evidence="8">
    <location>
        <begin position="648"/>
        <end position="783"/>
    </location>
</feature>
<dbReference type="InterPro" id="IPR002545">
    <property type="entry name" value="CheW-lke_dom"/>
</dbReference>
<evidence type="ECO:0000259" key="8">
    <source>
        <dbReference type="PROSITE" id="PS50851"/>
    </source>
</evidence>
<dbReference type="Gene3D" id="1.20.120.160">
    <property type="entry name" value="HPT domain"/>
    <property type="match status" value="2"/>
</dbReference>
<dbReference type="CDD" id="cd00088">
    <property type="entry name" value="HPT"/>
    <property type="match status" value="2"/>
</dbReference>
<proteinExistence type="predicted"/>
<evidence type="ECO:0000256" key="4">
    <source>
        <dbReference type="ARBA" id="ARBA00022679"/>
    </source>
</evidence>
<dbReference type="Pfam" id="PF01584">
    <property type="entry name" value="CheW"/>
    <property type="match status" value="1"/>
</dbReference>
<dbReference type="FunFam" id="3.30.565.10:FF:000016">
    <property type="entry name" value="Chemotaxis protein CheA, putative"/>
    <property type="match status" value="1"/>
</dbReference>
<evidence type="ECO:0000256" key="1">
    <source>
        <dbReference type="ARBA" id="ARBA00000085"/>
    </source>
</evidence>
<dbReference type="PANTHER" id="PTHR43395">
    <property type="entry name" value="SENSOR HISTIDINE KINASE CHEA"/>
    <property type="match status" value="1"/>
</dbReference>
<dbReference type="SMART" id="SM00387">
    <property type="entry name" value="HATPase_c"/>
    <property type="match status" value="1"/>
</dbReference>
<dbReference type="InterPro" id="IPR003594">
    <property type="entry name" value="HATPase_dom"/>
</dbReference>
<dbReference type="Pfam" id="PF01627">
    <property type="entry name" value="Hpt"/>
    <property type="match status" value="2"/>
</dbReference>
<dbReference type="SMART" id="SM00448">
    <property type="entry name" value="REC"/>
    <property type="match status" value="1"/>
</dbReference>
<dbReference type="InterPro" id="IPR036890">
    <property type="entry name" value="HATPase_C_sf"/>
</dbReference>
<dbReference type="GO" id="GO:0000160">
    <property type="term" value="P:phosphorelay signal transduction system"/>
    <property type="evidence" value="ECO:0007669"/>
    <property type="project" value="InterPro"/>
</dbReference>
<dbReference type="PROSITE" id="PS50851">
    <property type="entry name" value="CHEW"/>
    <property type="match status" value="1"/>
</dbReference>
<dbReference type="Gene3D" id="3.40.50.2300">
    <property type="match status" value="1"/>
</dbReference>
<organism evidence="10">
    <name type="scientific">hydrothermal vent metagenome</name>
    <dbReference type="NCBI Taxonomy" id="652676"/>
    <lineage>
        <taxon>unclassified sequences</taxon>
        <taxon>metagenomes</taxon>
        <taxon>ecological metagenomes</taxon>
    </lineage>
</organism>
<feature type="domain" description="HPt" evidence="9">
    <location>
        <begin position="162"/>
        <end position="266"/>
    </location>
</feature>
<feature type="domain" description="Response regulatory" evidence="7">
    <location>
        <begin position="808"/>
        <end position="924"/>
    </location>
</feature>
<dbReference type="AlphaFoldDB" id="A0A3B1B9S1"/>
<gene>
    <name evidence="10" type="ORF">MNBD_GAMMA24-1812</name>
</gene>
<comment type="catalytic activity">
    <reaction evidence="1">
        <text>ATP + protein L-histidine = ADP + protein N-phospho-L-histidine.</text>
        <dbReference type="EC" id="2.7.13.3"/>
    </reaction>
</comment>
<evidence type="ECO:0000313" key="10">
    <source>
        <dbReference type="EMBL" id="VAX12822.1"/>
    </source>
</evidence>
<evidence type="ECO:0000259" key="9">
    <source>
        <dbReference type="PROSITE" id="PS50894"/>
    </source>
</evidence>
<dbReference type="SMART" id="SM00073">
    <property type="entry name" value="HPT"/>
    <property type="match status" value="2"/>
</dbReference>
<dbReference type="Pfam" id="PF00072">
    <property type="entry name" value="Response_reg"/>
    <property type="match status" value="1"/>
</dbReference>
<dbReference type="SUPFAM" id="SSF52172">
    <property type="entry name" value="CheY-like"/>
    <property type="match status" value="1"/>
</dbReference>
<dbReference type="Pfam" id="PF02518">
    <property type="entry name" value="HATPase_c"/>
    <property type="match status" value="1"/>
</dbReference>
<dbReference type="PRINTS" id="PR00344">
    <property type="entry name" value="BCTRLSENSOR"/>
</dbReference>
<feature type="domain" description="HPt" evidence="9">
    <location>
        <begin position="17"/>
        <end position="113"/>
    </location>
</feature>
<dbReference type="GO" id="GO:0004673">
    <property type="term" value="F:protein histidine kinase activity"/>
    <property type="evidence" value="ECO:0007669"/>
    <property type="project" value="UniProtKB-EC"/>
</dbReference>
<dbReference type="PROSITE" id="PS50110">
    <property type="entry name" value="RESPONSE_REGULATORY"/>
    <property type="match status" value="1"/>
</dbReference>
<reference evidence="10" key="1">
    <citation type="submission" date="2018-06" db="EMBL/GenBank/DDBJ databases">
        <authorList>
            <person name="Zhirakovskaya E."/>
        </authorList>
    </citation>
    <scope>NUCLEOTIDE SEQUENCE</scope>
</reference>
<evidence type="ECO:0000259" key="6">
    <source>
        <dbReference type="PROSITE" id="PS50109"/>
    </source>
</evidence>